<protein>
    <recommendedName>
        <fullName evidence="4">Peptidase C51 domain-containing protein</fullName>
    </recommendedName>
</protein>
<comment type="caution">
    <text evidence="2">The sequence shown here is derived from an EMBL/GenBank/DDBJ whole genome shotgun (WGS) entry which is preliminary data.</text>
</comment>
<proteinExistence type="predicted"/>
<feature type="region of interest" description="Disordered" evidence="1">
    <location>
        <begin position="1"/>
        <end position="34"/>
    </location>
</feature>
<feature type="compositionally biased region" description="Basic and acidic residues" evidence="1">
    <location>
        <begin position="9"/>
        <end position="29"/>
    </location>
</feature>
<dbReference type="RefSeq" id="WP_133109112.1">
    <property type="nucleotide sequence ID" value="NZ_SMNA01000009.1"/>
</dbReference>
<evidence type="ECO:0008006" key="4">
    <source>
        <dbReference type="Google" id="ProtNLM"/>
    </source>
</evidence>
<organism evidence="2 3">
    <name type="scientific">Occultella glacieicola</name>
    <dbReference type="NCBI Taxonomy" id="2518684"/>
    <lineage>
        <taxon>Bacteria</taxon>
        <taxon>Bacillati</taxon>
        <taxon>Actinomycetota</taxon>
        <taxon>Actinomycetes</taxon>
        <taxon>Micrococcales</taxon>
        <taxon>Ruaniaceae</taxon>
        <taxon>Occultella</taxon>
    </lineage>
</organism>
<dbReference type="EMBL" id="SMNA01000009">
    <property type="protein sequence ID" value="TDE90397.1"/>
    <property type="molecule type" value="Genomic_DNA"/>
</dbReference>
<accession>A0ABY2DZT7</accession>
<evidence type="ECO:0000313" key="3">
    <source>
        <dbReference type="Proteomes" id="UP000504882"/>
    </source>
</evidence>
<reference evidence="2 3" key="1">
    <citation type="submission" date="2019-03" db="EMBL/GenBank/DDBJ databases">
        <title>Genomic features of bacteria from cold environments.</title>
        <authorList>
            <person name="Shen L."/>
        </authorList>
    </citation>
    <scope>NUCLEOTIDE SEQUENCE [LARGE SCALE GENOMIC DNA]</scope>
    <source>
        <strain evidence="3">T3246-1</strain>
    </source>
</reference>
<sequence>MPAGMDVEAPERARSRPDASPREVRRPADDGGPVPLVLSPAMMVRLQRSAGNAVVGTLVTRLPAAVALQRAKLEDYVDNDPMHDASRMTDAAIEATDEYKAYLAMNPPVPLRPVLAEEAMQACRLLLRNLRQAPGPFTVGTAELEHFLDLARGRGAATTTAEATVGKQNWVAVTPGDVSTPGAADSDFLRWMLAGGNQPNVATGKLNCWEMVLFSAYRAGSVSEKTMRDLYTTARDAMTSSGDVMAFPRTLERSLASSAVQTYDPRKPDSARPLRGDLVIFDELAGHVALATGRMTGGRVEVISHWPPPDGSHKVKTTTIEDLLPEAGVRVAKFWGPPW</sequence>
<keyword evidence="3" id="KW-1185">Reference proteome</keyword>
<evidence type="ECO:0000313" key="2">
    <source>
        <dbReference type="EMBL" id="TDE90397.1"/>
    </source>
</evidence>
<gene>
    <name evidence="2" type="ORF">EXU48_18275</name>
</gene>
<dbReference type="Proteomes" id="UP000504882">
    <property type="component" value="Unassembled WGS sequence"/>
</dbReference>
<evidence type="ECO:0000256" key="1">
    <source>
        <dbReference type="SAM" id="MobiDB-lite"/>
    </source>
</evidence>
<name>A0ABY2DZT7_9MICO</name>